<dbReference type="InterPro" id="IPR007460">
    <property type="entry name" value="BrnT_toxin"/>
</dbReference>
<dbReference type="InterPro" id="IPR038573">
    <property type="entry name" value="BrnT_sf"/>
</dbReference>
<gene>
    <name evidence="1" type="ORF">JI748_02370</name>
</gene>
<dbReference type="Proteomes" id="UP000595857">
    <property type="component" value="Chromosome"/>
</dbReference>
<protein>
    <submittedName>
        <fullName evidence="1">BrnT family toxin</fullName>
    </submittedName>
</protein>
<accession>A0ABX7CAV6</accession>
<proteinExistence type="predicted"/>
<name>A0ABX7CAV6_9HYPH</name>
<dbReference type="Gene3D" id="3.10.450.530">
    <property type="entry name" value="Ribonuclease toxin, BrnT, of type II toxin-antitoxin system"/>
    <property type="match status" value="1"/>
</dbReference>
<evidence type="ECO:0000313" key="1">
    <source>
        <dbReference type="EMBL" id="QQR39882.1"/>
    </source>
</evidence>
<sequence>MEWDESKSEENRLKRGFGFEIALHFDWDTAVYQPDVRWDYGEDRIVAFGWAAAVRYAIVFTHGNGTRRIISIRRMHDKEARKYGI</sequence>
<dbReference type="EMBL" id="CP068046">
    <property type="protein sequence ID" value="QQR39882.1"/>
    <property type="molecule type" value="Genomic_DNA"/>
</dbReference>
<organism evidence="1 2">
    <name type="scientific">Devosia rhizoryzae</name>
    <dbReference type="NCBI Taxonomy" id="2774137"/>
    <lineage>
        <taxon>Bacteria</taxon>
        <taxon>Pseudomonadati</taxon>
        <taxon>Pseudomonadota</taxon>
        <taxon>Alphaproteobacteria</taxon>
        <taxon>Hyphomicrobiales</taxon>
        <taxon>Devosiaceae</taxon>
        <taxon>Devosia</taxon>
    </lineage>
</organism>
<keyword evidence="2" id="KW-1185">Reference proteome</keyword>
<reference evidence="1 2" key="1">
    <citation type="submission" date="2021-01" db="EMBL/GenBank/DDBJ databases">
        <title>Genome seq and assembly of Devosia sp. LEGU1.</title>
        <authorList>
            <person name="Chhetri G."/>
        </authorList>
    </citation>
    <scope>NUCLEOTIDE SEQUENCE [LARGE SCALE GENOMIC DNA]</scope>
    <source>
        <strain evidence="1 2">LEGU1</strain>
    </source>
</reference>
<dbReference type="Pfam" id="PF04365">
    <property type="entry name" value="BrnT_toxin"/>
    <property type="match status" value="1"/>
</dbReference>
<evidence type="ECO:0000313" key="2">
    <source>
        <dbReference type="Proteomes" id="UP000595857"/>
    </source>
</evidence>
<dbReference type="RefSeq" id="WP_201634707.1">
    <property type="nucleotide sequence ID" value="NZ_CP068046.1"/>
</dbReference>